<accession>A0ACC2BXK2</accession>
<protein>
    <submittedName>
        <fullName evidence="1">Uncharacterized protein</fullName>
    </submittedName>
</protein>
<gene>
    <name evidence="1" type="ORF">O6H91_13G090600</name>
</gene>
<sequence length="117" mass="12706">MASAGSSLTDAPSPIGPLRILALVLFIWVAPSYFNLEPASEDEEPESTIDWTSLAPFVLIAVLLLLVLRYIFSSPDDVMMTVLGNSLTNKSTFLLGGLLILVLGLIWLRSAIQSAWE</sequence>
<organism evidence="1 2">
    <name type="scientific">Diphasiastrum complanatum</name>
    <name type="common">Issler's clubmoss</name>
    <name type="synonym">Lycopodium complanatum</name>
    <dbReference type="NCBI Taxonomy" id="34168"/>
    <lineage>
        <taxon>Eukaryota</taxon>
        <taxon>Viridiplantae</taxon>
        <taxon>Streptophyta</taxon>
        <taxon>Embryophyta</taxon>
        <taxon>Tracheophyta</taxon>
        <taxon>Lycopodiopsida</taxon>
        <taxon>Lycopodiales</taxon>
        <taxon>Lycopodiaceae</taxon>
        <taxon>Lycopodioideae</taxon>
        <taxon>Diphasiastrum</taxon>
    </lineage>
</organism>
<keyword evidence="2" id="KW-1185">Reference proteome</keyword>
<name>A0ACC2BXK2_DIPCM</name>
<proteinExistence type="predicted"/>
<evidence type="ECO:0000313" key="1">
    <source>
        <dbReference type="EMBL" id="KAJ7534353.1"/>
    </source>
</evidence>
<dbReference type="Proteomes" id="UP001162992">
    <property type="component" value="Chromosome 13"/>
</dbReference>
<dbReference type="EMBL" id="CM055104">
    <property type="protein sequence ID" value="KAJ7534353.1"/>
    <property type="molecule type" value="Genomic_DNA"/>
</dbReference>
<evidence type="ECO:0000313" key="2">
    <source>
        <dbReference type="Proteomes" id="UP001162992"/>
    </source>
</evidence>
<comment type="caution">
    <text evidence="1">The sequence shown here is derived from an EMBL/GenBank/DDBJ whole genome shotgun (WGS) entry which is preliminary data.</text>
</comment>
<reference evidence="2" key="1">
    <citation type="journal article" date="2024" name="Proc. Natl. Acad. Sci. U.S.A.">
        <title>Extraordinary preservation of gene collinearity over three hundred million years revealed in homosporous lycophytes.</title>
        <authorList>
            <person name="Li C."/>
            <person name="Wickell D."/>
            <person name="Kuo L.Y."/>
            <person name="Chen X."/>
            <person name="Nie B."/>
            <person name="Liao X."/>
            <person name="Peng D."/>
            <person name="Ji J."/>
            <person name="Jenkins J."/>
            <person name="Williams M."/>
            <person name="Shu S."/>
            <person name="Plott C."/>
            <person name="Barry K."/>
            <person name="Rajasekar S."/>
            <person name="Grimwood J."/>
            <person name="Han X."/>
            <person name="Sun S."/>
            <person name="Hou Z."/>
            <person name="He W."/>
            <person name="Dai G."/>
            <person name="Sun C."/>
            <person name="Schmutz J."/>
            <person name="Leebens-Mack J.H."/>
            <person name="Li F.W."/>
            <person name="Wang L."/>
        </authorList>
    </citation>
    <scope>NUCLEOTIDE SEQUENCE [LARGE SCALE GENOMIC DNA]</scope>
    <source>
        <strain evidence="2">cv. PW_Plant_1</strain>
    </source>
</reference>